<dbReference type="InterPro" id="IPR036390">
    <property type="entry name" value="WH_DNA-bd_sf"/>
</dbReference>
<dbReference type="SUPFAM" id="SSF46785">
    <property type="entry name" value="Winged helix' DNA-binding domain"/>
    <property type="match status" value="1"/>
</dbReference>
<dbReference type="Gene3D" id="1.10.10.10">
    <property type="entry name" value="Winged helix-like DNA-binding domain superfamily/Winged helix DNA-binding domain"/>
    <property type="match status" value="1"/>
</dbReference>
<dbReference type="Pfam" id="PF12840">
    <property type="entry name" value="HTH_20"/>
    <property type="match status" value="1"/>
</dbReference>
<evidence type="ECO:0000313" key="6">
    <source>
        <dbReference type="Proteomes" id="UP000305233"/>
    </source>
</evidence>
<evidence type="ECO:0000259" key="4">
    <source>
        <dbReference type="SMART" id="SM00418"/>
    </source>
</evidence>
<dbReference type="AlphaFoldDB" id="A0A4S5E327"/>
<dbReference type="EMBL" id="SSWH01000009">
    <property type="protein sequence ID" value="THJ65763.1"/>
    <property type="molecule type" value="Genomic_DNA"/>
</dbReference>
<feature type="domain" description="HTH arsR-type" evidence="4">
    <location>
        <begin position="11"/>
        <end position="83"/>
    </location>
</feature>
<keyword evidence="6" id="KW-1185">Reference proteome</keyword>
<dbReference type="GO" id="GO:0003677">
    <property type="term" value="F:DNA binding"/>
    <property type="evidence" value="ECO:0007669"/>
    <property type="project" value="UniProtKB-KW"/>
</dbReference>
<evidence type="ECO:0000256" key="3">
    <source>
        <dbReference type="ARBA" id="ARBA00023163"/>
    </source>
</evidence>
<dbReference type="InterPro" id="IPR036388">
    <property type="entry name" value="WH-like_DNA-bd_sf"/>
</dbReference>
<dbReference type="Proteomes" id="UP000305233">
    <property type="component" value="Unassembled WGS sequence"/>
</dbReference>
<keyword evidence="3" id="KW-0804">Transcription</keyword>
<dbReference type="InterPro" id="IPR011991">
    <property type="entry name" value="ArsR-like_HTH"/>
</dbReference>
<comment type="caution">
    <text evidence="5">The sequence shown here is derived from an EMBL/GenBank/DDBJ whole genome shotgun (WGS) entry which is preliminary data.</text>
</comment>
<sequence>MEPQRNLHDAAHLRVLAHPTRLRLLGLLRRLGPQTAASLAEHVDEAPGTLSYHLSKLAAAELIEQDPRPDSDRRERWWRASQEQTVWDDADFASDPEKFRVAKDYYRILGQHYARQYEAYVESMPQLDRVWVDGAVGSDRRLRLTAEQLHELRDDFHALEEKWAGISADHSAGDGAEEIFLLMQAYRSAT</sequence>
<dbReference type="RefSeq" id="WP_136454813.1">
    <property type="nucleotide sequence ID" value="NZ_SSWH01000009.1"/>
</dbReference>
<dbReference type="PANTHER" id="PTHR33154">
    <property type="entry name" value="TRANSCRIPTIONAL REGULATOR, ARSR FAMILY"/>
    <property type="match status" value="1"/>
</dbReference>
<evidence type="ECO:0000313" key="5">
    <source>
        <dbReference type="EMBL" id="THJ65763.1"/>
    </source>
</evidence>
<dbReference type="InterPro" id="IPR051081">
    <property type="entry name" value="HTH_MetalResp_TranReg"/>
</dbReference>
<protein>
    <submittedName>
        <fullName evidence="5">Helix-turn-helix transcriptional regulator</fullName>
    </submittedName>
</protein>
<evidence type="ECO:0000256" key="1">
    <source>
        <dbReference type="ARBA" id="ARBA00023015"/>
    </source>
</evidence>
<keyword evidence="2" id="KW-0238">DNA-binding</keyword>
<dbReference type="OrthoDB" id="7945987at2"/>
<keyword evidence="1" id="KW-0805">Transcription regulation</keyword>
<name>A0A4S5E327_9MICC</name>
<accession>A0A4S5E327</accession>
<dbReference type="CDD" id="cd00090">
    <property type="entry name" value="HTH_ARSR"/>
    <property type="match status" value="1"/>
</dbReference>
<dbReference type="PANTHER" id="PTHR33154:SF15">
    <property type="entry name" value="REGULATORY PROTEIN ARSR"/>
    <property type="match status" value="1"/>
</dbReference>
<dbReference type="SMART" id="SM00418">
    <property type="entry name" value="HTH_ARSR"/>
    <property type="match status" value="1"/>
</dbReference>
<dbReference type="InterPro" id="IPR001845">
    <property type="entry name" value="HTH_ArsR_DNA-bd_dom"/>
</dbReference>
<dbReference type="GO" id="GO:0003700">
    <property type="term" value="F:DNA-binding transcription factor activity"/>
    <property type="evidence" value="ECO:0007669"/>
    <property type="project" value="InterPro"/>
</dbReference>
<gene>
    <name evidence="5" type="ORF">E8P82_10755</name>
</gene>
<evidence type="ECO:0000256" key="2">
    <source>
        <dbReference type="ARBA" id="ARBA00023125"/>
    </source>
</evidence>
<organism evidence="5 6">
    <name type="scientific">Arthrobacter echini</name>
    <dbReference type="NCBI Taxonomy" id="1529066"/>
    <lineage>
        <taxon>Bacteria</taxon>
        <taxon>Bacillati</taxon>
        <taxon>Actinomycetota</taxon>
        <taxon>Actinomycetes</taxon>
        <taxon>Micrococcales</taxon>
        <taxon>Micrococcaceae</taxon>
        <taxon>Arthrobacter</taxon>
    </lineage>
</organism>
<proteinExistence type="predicted"/>
<reference evidence="5 6" key="1">
    <citation type="submission" date="2019-04" db="EMBL/GenBank/DDBJ databases">
        <authorList>
            <person name="Liu Q."/>
            <person name="Xin Y.-H."/>
        </authorList>
    </citation>
    <scope>NUCLEOTIDE SEQUENCE [LARGE SCALE GENOMIC DNA]</scope>
    <source>
        <strain evidence="5 6">AM23</strain>
    </source>
</reference>